<reference evidence="2" key="1">
    <citation type="journal article" date="2019" name="Int. J. Syst. Evol. Microbiol.">
        <title>The Global Catalogue of Microorganisms (GCM) 10K type strain sequencing project: providing services to taxonomists for standard genome sequencing and annotation.</title>
        <authorList>
            <consortium name="The Broad Institute Genomics Platform"/>
            <consortium name="The Broad Institute Genome Sequencing Center for Infectious Disease"/>
            <person name="Wu L."/>
            <person name="Ma J."/>
        </authorList>
    </citation>
    <scope>NUCLEOTIDE SEQUENCE [LARGE SCALE GENOMIC DNA]</scope>
    <source>
        <strain evidence="2">JCM 4565</strain>
    </source>
</reference>
<accession>A0ABP3H7D5</accession>
<dbReference type="InterPro" id="IPR023393">
    <property type="entry name" value="START-like_dom_sf"/>
</dbReference>
<protein>
    <submittedName>
        <fullName evidence="1">SRPBCC family protein</fullName>
    </submittedName>
</protein>
<dbReference type="Pfam" id="PF10604">
    <property type="entry name" value="Polyketide_cyc2"/>
    <property type="match status" value="1"/>
</dbReference>
<dbReference type="Proteomes" id="UP001500063">
    <property type="component" value="Unassembled WGS sequence"/>
</dbReference>
<evidence type="ECO:0000313" key="1">
    <source>
        <dbReference type="EMBL" id="GAA0364023.1"/>
    </source>
</evidence>
<gene>
    <name evidence="1" type="ORF">GCM10010319_47290</name>
</gene>
<proteinExistence type="predicted"/>
<dbReference type="EMBL" id="BAAABW010000026">
    <property type="protein sequence ID" value="GAA0364023.1"/>
    <property type="molecule type" value="Genomic_DNA"/>
</dbReference>
<keyword evidence="2" id="KW-1185">Reference proteome</keyword>
<dbReference type="RefSeq" id="WP_344120652.1">
    <property type="nucleotide sequence ID" value="NZ_BAAABW010000026.1"/>
</dbReference>
<evidence type="ECO:0000313" key="2">
    <source>
        <dbReference type="Proteomes" id="UP001500063"/>
    </source>
</evidence>
<dbReference type="SUPFAM" id="SSF55961">
    <property type="entry name" value="Bet v1-like"/>
    <property type="match status" value="1"/>
</dbReference>
<organism evidence="1 2">
    <name type="scientific">Streptomyces blastmyceticus</name>
    <dbReference type="NCBI Taxonomy" id="68180"/>
    <lineage>
        <taxon>Bacteria</taxon>
        <taxon>Bacillati</taxon>
        <taxon>Actinomycetota</taxon>
        <taxon>Actinomycetes</taxon>
        <taxon>Kitasatosporales</taxon>
        <taxon>Streptomycetaceae</taxon>
        <taxon>Streptomyces</taxon>
    </lineage>
</organism>
<dbReference type="InterPro" id="IPR019587">
    <property type="entry name" value="Polyketide_cyclase/dehydratase"/>
</dbReference>
<dbReference type="CDD" id="cd07821">
    <property type="entry name" value="PYR_PYL_RCAR_like"/>
    <property type="match status" value="1"/>
</dbReference>
<name>A0ABP3H7D5_9ACTN</name>
<sequence>MARRLRPVGLDFVAEAPLRLVFVARMAAAPERVHAALAGDVPGWARWFRAVTVARRVERAGGDGREIRLLGGARFLETVLADEPSRRYAYRVDVTNAPGVRAVLEDWQLLPAGTGTVVRWTVAVDGPAPVRLAVALGRPGLGHAFRDAMRSLDRRLAAMHGGGA</sequence>
<comment type="caution">
    <text evidence="1">The sequence shown here is derived from an EMBL/GenBank/DDBJ whole genome shotgun (WGS) entry which is preliminary data.</text>
</comment>
<dbReference type="Gene3D" id="3.30.530.20">
    <property type="match status" value="1"/>
</dbReference>